<proteinExistence type="predicted"/>
<organism evidence="1 2">
    <name type="scientific">Pseudomonas syringae</name>
    <dbReference type="NCBI Taxonomy" id="317"/>
    <lineage>
        <taxon>Bacteria</taxon>
        <taxon>Pseudomonadati</taxon>
        <taxon>Pseudomonadota</taxon>
        <taxon>Gammaproteobacteria</taxon>
        <taxon>Pseudomonadales</taxon>
        <taxon>Pseudomonadaceae</taxon>
        <taxon>Pseudomonas</taxon>
    </lineage>
</organism>
<dbReference type="EMBL" id="LGSI01000068">
    <property type="protein sequence ID" value="OCR22360.1"/>
    <property type="molecule type" value="Genomic_DNA"/>
</dbReference>
<name>A0A1C7YZL8_PSESX</name>
<reference evidence="1 2" key="1">
    <citation type="submission" date="2015-07" db="EMBL/GenBank/DDBJ databases">
        <title>Draft genome sequence of a diazotrophic, plant growth-promoting rhizobacterium of the Pseudomonas syringae complex.</title>
        <authorList>
            <person name="Patten C.L."/>
            <person name="Jeong H."/>
        </authorList>
    </citation>
    <scope>NUCLEOTIDE SEQUENCE [LARGE SCALE GENOMIC DNA]</scope>
    <source>
        <strain evidence="1 2">GR12-2</strain>
    </source>
</reference>
<dbReference type="Proteomes" id="UP000093104">
    <property type="component" value="Unassembled WGS sequence"/>
</dbReference>
<sequence>MQRGGSKIINLVLAPAFDRHFSQRSVEHLLEQQPDMSARKPTATPALQSLAAPNGVLPCCIDEYVQI</sequence>
<comment type="caution">
    <text evidence="1">The sequence shown here is derived from an EMBL/GenBank/DDBJ whole genome shotgun (WGS) entry which is preliminary data.</text>
</comment>
<accession>A0A1C7YZL8</accession>
<evidence type="ECO:0000313" key="2">
    <source>
        <dbReference type="Proteomes" id="UP000093104"/>
    </source>
</evidence>
<protein>
    <submittedName>
        <fullName evidence="1">Uncharacterized protein</fullName>
    </submittedName>
</protein>
<dbReference type="AlphaFoldDB" id="A0A1C7YZL8"/>
<evidence type="ECO:0000313" key="1">
    <source>
        <dbReference type="EMBL" id="OCR22360.1"/>
    </source>
</evidence>
<gene>
    <name evidence="1" type="ORF">AFK24_24975</name>
</gene>